<dbReference type="Pfam" id="PF00005">
    <property type="entry name" value="ABC_tran"/>
    <property type="match status" value="2"/>
</dbReference>
<dbReference type="InterPro" id="IPR050173">
    <property type="entry name" value="ABC_transporter_C-like"/>
</dbReference>
<dbReference type="InterPro" id="IPR003439">
    <property type="entry name" value="ABC_transporter-like_ATP-bd"/>
</dbReference>
<dbReference type="PROSITE" id="PS50893">
    <property type="entry name" value="ABC_TRANSPORTER_2"/>
    <property type="match status" value="2"/>
</dbReference>
<feature type="domain" description="ABC transmembrane type-1" evidence="11">
    <location>
        <begin position="692"/>
        <end position="969"/>
    </location>
</feature>
<dbReference type="PANTHER" id="PTHR24223">
    <property type="entry name" value="ATP-BINDING CASSETTE SUB-FAMILY C"/>
    <property type="match status" value="1"/>
</dbReference>
<feature type="domain" description="ABC transmembrane type-1" evidence="11">
    <location>
        <begin position="103"/>
        <end position="384"/>
    </location>
</feature>
<dbReference type="FunFam" id="1.20.1560.10:FF:000010">
    <property type="entry name" value="Multidrug resistance-associated ABC transporter"/>
    <property type="match status" value="1"/>
</dbReference>
<feature type="transmembrane region" description="Helical" evidence="9">
    <location>
        <begin position="912"/>
        <end position="934"/>
    </location>
</feature>
<keyword evidence="8 9" id="KW-0472">Membrane</keyword>
<keyword evidence="3" id="KW-0813">Transport</keyword>
<evidence type="ECO:0000256" key="3">
    <source>
        <dbReference type="ARBA" id="ARBA00022448"/>
    </source>
</evidence>
<evidence type="ECO:0000256" key="6">
    <source>
        <dbReference type="ARBA" id="ARBA00022840"/>
    </source>
</evidence>
<keyword evidence="4 9" id="KW-0812">Transmembrane</keyword>
<feature type="transmembrane region" description="Helical" evidence="9">
    <location>
        <begin position="98"/>
        <end position="118"/>
    </location>
</feature>
<keyword evidence="7 9" id="KW-1133">Transmembrane helix</keyword>
<feature type="transmembrane region" description="Helical" evidence="9">
    <location>
        <begin position="688"/>
        <end position="707"/>
    </location>
</feature>
<keyword evidence="5" id="KW-0547">Nucleotide-binding</keyword>
<evidence type="ECO:0000256" key="1">
    <source>
        <dbReference type="ARBA" id="ARBA00004141"/>
    </source>
</evidence>
<feature type="transmembrane region" description="Helical" evidence="9">
    <location>
        <begin position="811"/>
        <end position="842"/>
    </location>
</feature>
<feature type="domain" description="ABC transporter" evidence="10">
    <location>
        <begin position="419"/>
        <end position="644"/>
    </location>
</feature>
<dbReference type="FunFam" id="3.40.50.300:FF:000163">
    <property type="entry name" value="Multidrug resistance-associated protein member 4"/>
    <property type="match status" value="1"/>
</dbReference>
<dbReference type="PANTHER" id="PTHR24223:SF456">
    <property type="entry name" value="MULTIDRUG RESISTANCE-ASSOCIATED PROTEIN LETHAL(2)03659"/>
    <property type="match status" value="1"/>
</dbReference>
<dbReference type="GO" id="GO:0016887">
    <property type="term" value="F:ATP hydrolysis activity"/>
    <property type="evidence" value="ECO:0007669"/>
    <property type="project" value="InterPro"/>
</dbReference>
<dbReference type="PROSITE" id="PS50929">
    <property type="entry name" value="ABC_TM1F"/>
    <property type="match status" value="2"/>
</dbReference>
<dbReference type="SMART" id="SM00382">
    <property type="entry name" value="AAA"/>
    <property type="match status" value="2"/>
</dbReference>
<dbReference type="Pfam" id="PF00664">
    <property type="entry name" value="ABC_membrane"/>
    <property type="match status" value="2"/>
</dbReference>
<feature type="transmembrane region" description="Helical" evidence="9">
    <location>
        <begin position="241"/>
        <end position="261"/>
    </location>
</feature>
<evidence type="ECO:0000256" key="5">
    <source>
        <dbReference type="ARBA" id="ARBA00022741"/>
    </source>
</evidence>
<dbReference type="SUPFAM" id="SSF52540">
    <property type="entry name" value="P-loop containing nucleoside triphosphate hydrolases"/>
    <property type="match status" value="2"/>
</dbReference>
<evidence type="ECO:0000313" key="13">
    <source>
        <dbReference type="Proteomes" id="UP000663852"/>
    </source>
</evidence>
<dbReference type="AlphaFoldDB" id="A0A814TSX0"/>
<feature type="transmembrane region" description="Helical" evidence="9">
    <location>
        <begin position="328"/>
        <end position="349"/>
    </location>
</feature>
<evidence type="ECO:0000256" key="4">
    <source>
        <dbReference type="ARBA" id="ARBA00022692"/>
    </source>
</evidence>
<gene>
    <name evidence="12" type="ORF">EDS130_LOCUS23391</name>
</gene>
<comment type="caution">
    <text evidence="12">The sequence shown here is derived from an EMBL/GenBank/DDBJ whole genome shotgun (WGS) entry which is preliminary data.</text>
</comment>
<dbReference type="InterPro" id="IPR027417">
    <property type="entry name" value="P-loop_NTPase"/>
</dbReference>
<reference evidence="12" key="1">
    <citation type="submission" date="2021-02" db="EMBL/GenBank/DDBJ databases">
        <authorList>
            <person name="Nowell W R."/>
        </authorList>
    </citation>
    <scope>NUCLEOTIDE SEQUENCE</scope>
</reference>
<evidence type="ECO:0000313" key="12">
    <source>
        <dbReference type="EMBL" id="CAF1165503.1"/>
    </source>
</evidence>
<evidence type="ECO:0000256" key="9">
    <source>
        <dbReference type="SAM" id="Phobius"/>
    </source>
</evidence>
<dbReference type="Proteomes" id="UP000663852">
    <property type="component" value="Unassembled WGS sequence"/>
</dbReference>
<dbReference type="CDD" id="cd18580">
    <property type="entry name" value="ABC_6TM_ABCC_D2"/>
    <property type="match status" value="1"/>
</dbReference>
<dbReference type="Gene3D" id="1.20.1560.10">
    <property type="entry name" value="ABC transporter type 1, transmembrane domain"/>
    <property type="match status" value="2"/>
</dbReference>
<dbReference type="GO" id="GO:0005524">
    <property type="term" value="F:ATP binding"/>
    <property type="evidence" value="ECO:0007669"/>
    <property type="project" value="UniProtKB-KW"/>
</dbReference>
<evidence type="ECO:0000256" key="8">
    <source>
        <dbReference type="ARBA" id="ARBA00023136"/>
    </source>
</evidence>
<dbReference type="OrthoDB" id="6500128at2759"/>
<dbReference type="CDD" id="cd03244">
    <property type="entry name" value="ABCC_MRP_domain2"/>
    <property type="match status" value="1"/>
</dbReference>
<feature type="transmembrane region" description="Helical" evidence="9">
    <location>
        <begin position="138"/>
        <end position="157"/>
    </location>
</feature>
<name>A0A814TSX0_ADIRI</name>
<accession>A0A814TSX0</accession>
<keyword evidence="6" id="KW-0067">ATP-binding</keyword>
<dbReference type="Gene3D" id="3.40.50.300">
    <property type="entry name" value="P-loop containing nucleotide triphosphate hydrolases"/>
    <property type="match status" value="2"/>
</dbReference>
<protein>
    <submittedName>
        <fullName evidence="12">Uncharacterized protein</fullName>
    </submittedName>
</protein>
<organism evidence="12 13">
    <name type="scientific">Adineta ricciae</name>
    <name type="common">Rotifer</name>
    <dbReference type="NCBI Taxonomy" id="249248"/>
    <lineage>
        <taxon>Eukaryota</taxon>
        <taxon>Metazoa</taxon>
        <taxon>Spiralia</taxon>
        <taxon>Gnathifera</taxon>
        <taxon>Rotifera</taxon>
        <taxon>Eurotatoria</taxon>
        <taxon>Bdelloidea</taxon>
        <taxon>Adinetida</taxon>
        <taxon>Adinetidae</taxon>
        <taxon>Adineta</taxon>
    </lineage>
</organism>
<dbReference type="SUPFAM" id="SSF90123">
    <property type="entry name" value="ABC transporter transmembrane region"/>
    <property type="match status" value="2"/>
</dbReference>
<dbReference type="FunFam" id="3.40.50.300:FF:000997">
    <property type="entry name" value="Multidrug resistance-associated protein 1"/>
    <property type="match status" value="1"/>
</dbReference>
<dbReference type="InterPro" id="IPR017871">
    <property type="entry name" value="ABC_transporter-like_CS"/>
</dbReference>
<comment type="similarity">
    <text evidence="2">Belongs to the ABC transporter superfamily. ABCC family. Conjugate transporter (TC 3.A.1.208) subfamily.</text>
</comment>
<dbReference type="EMBL" id="CAJNOJ010000127">
    <property type="protein sequence ID" value="CAF1165503.1"/>
    <property type="molecule type" value="Genomic_DNA"/>
</dbReference>
<dbReference type="InterPro" id="IPR044726">
    <property type="entry name" value="ABCC_6TM_D2"/>
</dbReference>
<feature type="domain" description="ABC transporter" evidence="10">
    <location>
        <begin position="1006"/>
        <end position="1242"/>
    </location>
</feature>
<evidence type="ECO:0000256" key="2">
    <source>
        <dbReference type="ARBA" id="ARBA00009726"/>
    </source>
</evidence>
<dbReference type="InterPro" id="IPR011527">
    <property type="entry name" value="ABC1_TM_dom"/>
</dbReference>
<feature type="transmembrane region" description="Helical" evidence="9">
    <location>
        <begin position="728"/>
        <end position="755"/>
    </location>
</feature>
<dbReference type="GO" id="GO:0140359">
    <property type="term" value="F:ABC-type transporter activity"/>
    <property type="evidence" value="ECO:0007669"/>
    <property type="project" value="InterPro"/>
</dbReference>
<feature type="transmembrane region" description="Helical" evidence="9">
    <location>
        <begin position="214"/>
        <end position="235"/>
    </location>
</feature>
<comment type="subcellular location">
    <subcellularLocation>
        <location evidence="1">Membrane</location>
        <topology evidence="1">Multi-pass membrane protein</topology>
    </subcellularLocation>
</comment>
<dbReference type="InterPro" id="IPR003593">
    <property type="entry name" value="AAA+_ATPase"/>
</dbReference>
<dbReference type="GO" id="GO:0016020">
    <property type="term" value="C:membrane"/>
    <property type="evidence" value="ECO:0007669"/>
    <property type="project" value="UniProtKB-SubCell"/>
</dbReference>
<dbReference type="CDD" id="cd03250">
    <property type="entry name" value="ABCC_MRP_domain1"/>
    <property type="match status" value="1"/>
</dbReference>
<sequence length="1247" mass="143990">MKNHPQHCSLPISTQQRQSCRLDWAQSSPFRWIYVLFWFWLNPIFNSASKYKITDEHLFDVSPTDDCQHLLNKLEIVLKTFQHSSQLINTKKIIAKTFWKETIFIGLLLFPYFAAKIAQPLLLKQIIMHINDIHVSSSVIYLYAITLGLVKTILVLIHHQYFFHITRIGMHIRISLSTFIYKTLLSLPNNTIRTMTFSQLFNLISNDLYKFEQFFVYIHFLWAGPFQALIIFIFIWNEIGIIATLFGYAVLLIQIPLQLYFSSLFRFYRKATIQSTDERIKIINEMLMANQMIKMYQWEEALEHLSNQIRSKEIQSIQKANRIRSINMAIHFFSLSLISFATFAGSWFIGQTLSSVTIFTILSFFGIMKDPLTVGFPYAIETMSECFIASQRIDQFMNLSNTNQLQPIHQHLSSDCDCIELNKASFIWNSSQSPPQLIDLDVKIKSGSLVAIIGSIASGKSSLLAAILGEMFLVKGQRNVIGNIAYVSQIPWIFTGTIRENILFYQNYNKQKYEQVLESCCLVSDLQRFTIGDETMIGEKGVNLSGGQKVRIALARALYMNADIYLFDDPLAAVDSHVAQIIFQQCFSQTSILKNKTRLLVTHQTQFLSQVDYCILLDHGHIQQQTSFTQLTNIDKIQHNNHFNTIHQINSTTNQFETHDKHSIIKEETSKDGTVNLSIWFKLFTSSYGWKGFVFLIFFMLLGETLLDTTNKWLSVWSSTSKQQQKQYFYIYLGLTITTCLIALFRAHVFFHIILRSASIFHTKMLKGVLYTSLTFYESNPIGRILSRFSKDQQILDEQLPVTFFDAMQSLFMTIGSIIIIAMANPWILLILLFIIPSFIWFRKIYLRVSRQVKRLESTSRSSIYALFSSSFTGLMTIRAFQVQPHFLNSFMEKINANTRALFIFNCSTRWFALRLDLLTCCFTFVTAILSVILRQHIDPSSLALALVYVINLSELFQWGVRQSAETENSMISAERIDEYAHLPIETGFDEDEIQPPIDWPSQGNIQFQQFHFTYRPELEPVLKGINLNIKSHHKIGIIGRTGAGKSSIFQALFRLTDKSTVTGQLLIDDIDISRISLRNLRSKLNIIPQAPVLFSNTLRYNLDPFHHYTDEQIWNALEAVQLKNKITNLEDQLNTKVAEYGNNWSVGECQLICVARAILKPSQILLIDEATAHIDMKTDHIIQQIIRDKFRNYTILTIAHRLNTIIDNDRIVIMNNGTITDYGTPQQLLLHIDENQEEEEETDTYL</sequence>
<evidence type="ECO:0000256" key="7">
    <source>
        <dbReference type="ARBA" id="ARBA00022989"/>
    </source>
</evidence>
<evidence type="ECO:0000259" key="11">
    <source>
        <dbReference type="PROSITE" id="PS50929"/>
    </source>
</evidence>
<evidence type="ECO:0000259" key="10">
    <source>
        <dbReference type="PROSITE" id="PS50893"/>
    </source>
</evidence>
<proteinExistence type="inferred from homology"/>
<dbReference type="InterPro" id="IPR036640">
    <property type="entry name" value="ABC1_TM_sf"/>
</dbReference>
<dbReference type="PROSITE" id="PS00211">
    <property type="entry name" value="ABC_TRANSPORTER_1"/>
    <property type="match status" value="1"/>
</dbReference>